<protein>
    <recommendedName>
        <fullName evidence="3">DNA polymerase III subunit chi</fullName>
    </recommendedName>
</protein>
<evidence type="ECO:0000313" key="1">
    <source>
        <dbReference type="EMBL" id="ANO51663.1"/>
    </source>
</evidence>
<accession>A0A193LGS4</accession>
<dbReference type="InterPro" id="IPR036768">
    <property type="entry name" value="PolIII_chi_sf"/>
</dbReference>
<dbReference type="PANTHER" id="PTHR38767">
    <property type="entry name" value="DNA POLYMERASE III SUBUNIT CHI"/>
    <property type="match status" value="1"/>
</dbReference>
<dbReference type="SUPFAM" id="SSF102400">
    <property type="entry name" value="DNA polymerase III chi subunit"/>
    <property type="match status" value="1"/>
</dbReference>
<reference evidence="1 2" key="1">
    <citation type="submission" date="2016-06" db="EMBL/GenBank/DDBJ databases">
        <title>Complete genome sequence of a deep-branching marine Gamma Proteobacterium Woeseia oceani type strain XK5.</title>
        <authorList>
            <person name="Mu D."/>
            <person name="Du Z."/>
        </authorList>
    </citation>
    <scope>NUCLEOTIDE SEQUENCE [LARGE SCALE GENOMIC DNA]</scope>
    <source>
        <strain evidence="1 2">XK5</strain>
    </source>
</reference>
<dbReference type="OrthoDB" id="5297568at2"/>
<dbReference type="InterPro" id="IPR007459">
    <property type="entry name" value="DNA_pol3_chi"/>
</dbReference>
<evidence type="ECO:0000313" key="2">
    <source>
        <dbReference type="Proteomes" id="UP000092695"/>
    </source>
</evidence>
<dbReference type="EMBL" id="CP016268">
    <property type="protein sequence ID" value="ANO51663.1"/>
    <property type="molecule type" value="Genomic_DNA"/>
</dbReference>
<name>A0A193LGS4_9GAMM</name>
<dbReference type="GO" id="GO:0006260">
    <property type="term" value="P:DNA replication"/>
    <property type="evidence" value="ECO:0007669"/>
    <property type="project" value="InterPro"/>
</dbReference>
<sequence>MAKVDFYILSAAESSARWQFACRLVEKAYRLNNTVHVHTTEHGAASRLDDLLWTWRDGSFVPHSLADTTAAERPPVTIGYTDDHLQAGCDLLINLSDEVPATISPFPRVAEIVTSDDNDRRLSRARYARYREQGHTLDTHKL</sequence>
<keyword evidence="2" id="KW-1185">Reference proteome</keyword>
<dbReference type="Pfam" id="PF04364">
    <property type="entry name" value="DNA_pol3_chi"/>
    <property type="match status" value="1"/>
</dbReference>
<dbReference type="RefSeq" id="WP_068616223.1">
    <property type="nucleotide sequence ID" value="NZ_CP016268.1"/>
</dbReference>
<organism evidence="1 2">
    <name type="scientific">Woeseia oceani</name>
    <dbReference type="NCBI Taxonomy" id="1548547"/>
    <lineage>
        <taxon>Bacteria</taxon>
        <taxon>Pseudomonadati</taxon>
        <taxon>Pseudomonadota</taxon>
        <taxon>Gammaproteobacteria</taxon>
        <taxon>Woeseiales</taxon>
        <taxon>Woeseiaceae</taxon>
        <taxon>Woeseia</taxon>
    </lineage>
</organism>
<evidence type="ECO:0008006" key="3">
    <source>
        <dbReference type="Google" id="ProtNLM"/>
    </source>
</evidence>
<dbReference type="GO" id="GO:0003677">
    <property type="term" value="F:DNA binding"/>
    <property type="evidence" value="ECO:0007669"/>
    <property type="project" value="InterPro"/>
</dbReference>
<dbReference type="Proteomes" id="UP000092695">
    <property type="component" value="Chromosome"/>
</dbReference>
<dbReference type="PANTHER" id="PTHR38767:SF1">
    <property type="entry name" value="DNA POLYMERASE III SUBUNIT CHI"/>
    <property type="match status" value="1"/>
</dbReference>
<proteinExistence type="predicted"/>
<dbReference type="Gene3D" id="3.40.50.10110">
    <property type="entry name" value="DNA polymerase III subunit chi"/>
    <property type="match status" value="1"/>
</dbReference>
<dbReference type="GO" id="GO:0003887">
    <property type="term" value="F:DNA-directed DNA polymerase activity"/>
    <property type="evidence" value="ECO:0007669"/>
    <property type="project" value="InterPro"/>
</dbReference>
<dbReference type="KEGG" id="woc:BA177_11005"/>
<gene>
    <name evidence="1" type="ORF">BA177_11005</name>
</gene>
<dbReference type="AlphaFoldDB" id="A0A193LGS4"/>
<dbReference type="GO" id="GO:0032298">
    <property type="term" value="P:positive regulation of DNA-templated DNA replication initiation"/>
    <property type="evidence" value="ECO:0007669"/>
    <property type="project" value="TreeGrafter"/>
</dbReference>
<dbReference type="STRING" id="1548547.BA177_11005"/>